<dbReference type="CDD" id="cd05233">
    <property type="entry name" value="SDR_c"/>
    <property type="match status" value="1"/>
</dbReference>
<evidence type="ECO:0000256" key="1">
    <source>
        <dbReference type="ARBA" id="ARBA00006484"/>
    </source>
</evidence>
<dbReference type="SUPFAM" id="SSF51735">
    <property type="entry name" value="NAD(P)-binding Rossmann-fold domains"/>
    <property type="match status" value="1"/>
</dbReference>
<evidence type="ECO:0000313" key="2">
    <source>
        <dbReference type="EMBL" id="KAB8416397.1"/>
    </source>
</evidence>
<dbReference type="PANTHER" id="PTHR42760">
    <property type="entry name" value="SHORT-CHAIN DEHYDROGENASES/REDUCTASES FAMILY MEMBER"/>
    <property type="match status" value="1"/>
</dbReference>
<name>A0A5N6KZH9_9ROSI</name>
<dbReference type="EMBL" id="VIBQ01000031">
    <property type="protein sequence ID" value="KAB8416397.1"/>
    <property type="molecule type" value="Genomic_DNA"/>
</dbReference>
<comment type="similarity">
    <text evidence="1">Belongs to the short-chain dehydrogenases/reductases (SDR) family.</text>
</comment>
<proteinExistence type="inferred from homology"/>
<dbReference type="InterPro" id="IPR036291">
    <property type="entry name" value="NAD(P)-bd_dom_sf"/>
</dbReference>
<gene>
    <name evidence="2" type="ORF">FH972_024916</name>
</gene>
<dbReference type="PRINTS" id="PR00080">
    <property type="entry name" value="SDRFAMILY"/>
</dbReference>
<dbReference type="FunFam" id="3.40.50.720:FF:000084">
    <property type="entry name" value="Short-chain dehydrogenase reductase"/>
    <property type="match status" value="1"/>
</dbReference>
<evidence type="ECO:0000313" key="3">
    <source>
        <dbReference type="Proteomes" id="UP000327013"/>
    </source>
</evidence>
<dbReference type="Gene3D" id="3.40.50.720">
    <property type="entry name" value="NAD(P)-binding Rossmann-like Domain"/>
    <property type="match status" value="1"/>
</dbReference>
<dbReference type="AlphaFoldDB" id="A0A5N6KZH9"/>
<dbReference type="InterPro" id="IPR020904">
    <property type="entry name" value="Sc_DH/Rdtase_CS"/>
</dbReference>
<protein>
    <submittedName>
        <fullName evidence="2">Uncharacterized protein</fullName>
    </submittedName>
</protein>
<dbReference type="Pfam" id="PF13561">
    <property type="entry name" value="adh_short_C2"/>
    <property type="match status" value="1"/>
</dbReference>
<keyword evidence="3" id="KW-1185">Reference proteome</keyword>
<comment type="caution">
    <text evidence="2">The sequence shown here is derived from an EMBL/GenBank/DDBJ whole genome shotgun (WGS) entry which is preliminary data.</text>
</comment>
<dbReference type="GO" id="GO:0016616">
    <property type="term" value="F:oxidoreductase activity, acting on the CH-OH group of donors, NAD or NADP as acceptor"/>
    <property type="evidence" value="ECO:0007669"/>
    <property type="project" value="TreeGrafter"/>
</dbReference>
<dbReference type="Proteomes" id="UP000327013">
    <property type="component" value="Unassembled WGS sequence"/>
</dbReference>
<dbReference type="PRINTS" id="PR00081">
    <property type="entry name" value="GDHRDH"/>
</dbReference>
<sequence length="274" mass="29256">MGSSPFSLRDKVVLITGMGQTHEVDEGYGIGAAIAILFARQGAKIHGGNRSLESAARTKKIIESEGGTCDITITDVTSDTSVEKLVRDCMDHHGRIDILVNNVGRSEKGGPATMEPATWDAQVDINLKSVYLTCHHVLPIMESQGKGSIVSVSSIAGMRYIGKPQVAYAATKAALMQFMKSTAVIYAPKGIRLNTVVPGLINTPYTAQMVQRYATDGDAEEFMRRRDEQVPMGKMGSAWDVANAALFLASDEAAYVTGQKLVVDGGITSSTGRA</sequence>
<dbReference type="PROSITE" id="PS00061">
    <property type="entry name" value="ADH_SHORT"/>
    <property type="match status" value="1"/>
</dbReference>
<organism evidence="2 3">
    <name type="scientific">Carpinus fangiana</name>
    <dbReference type="NCBI Taxonomy" id="176857"/>
    <lineage>
        <taxon>Eukaryota</taxon>
        <taxon>Viridiplantae</taxon>
        <taxon>Streptophyta</taxon>
        <taxon>Embryophyta</taxon>
        <taxon>Tracheophyta</taxon>
        <taxon>Spermatophyta</taxon>
        <taxon>Magnoliopsida</taxon>
        <taxon>eudicotyledons</taxon>
        <taxon>Gunneridae</taxon>
        <taxon>Pentapetalae</taxon>
        <taxon>rosids</taxon>
        <taxon>fabids</taxon>
        <taxon>Fagales</taxon>
        <taxon>Betulaceae</taxon>
        <taxon>Carpinus</taxon>
    </lineage>
</organism>
<dbReference type="OrthoDB" id="1662599at2759"/>
<reference evidence="2 3" key="1">
    <citation type="submission" date="2019-06" db="EMBL/GenBank/DDBJ databases">
        <title>A chromosomal-level reference genome of Carpinus fangiana (Coryloideae, Betulaceae).</title>
        <authorList>
            <person name="Yang X."/>
            <person name="Wang Z."/>
            <person name="Zhang L."/>
            <person name="Hao G."/>
            <person name="Liu J."/>
            <person name="Yang Y."/>
        </authorList>
    </citation>
    <scope>NUCLEOTIDE SEQUENCE [LARGE SCALE GENOMIC DNA]</scope>
    <source>
        <strain evidence="2">Cfa_2016G</strain>
        <tissue evidence="2">Leaf</tissue>
    </source>
</reference>
<dbReference type="InterPro" id="IPR002347">
    <property type="entry name" value="SDR_fam"/>
</dbReference>
<accession>A0A5N6KZH9</accession>